<sequence length="173" mass="18505">MVFVLSYQNGKIRTSEFMGKTANQISAGTAAENLIDFGRRRSLCFSILFALLAFIPSSFGACAGSGLLADSAAAPGRASAAYVIESVIKSPDRLADAPTAVKFNDGQLLEKLLQDRPERLQIHRLIPADCRIVLAAALSAQPAGFRQGGIAPQVFHFLVVLRNVIQVRAGPFC</sequence>
<accession>A0A645ATF2</accession>
<dbReference type="EMBL" id="VSSQ01015719">
    <property type="protein sequence ID" value="MPM56359.1"/>
    <property type="molecule type" value="Genomic_DNA"/>
</dbReference>
<protein>
    <submittedName>
        <fullName evidence="2">Uncharacterized protein</fullName>
    </submittedName>
</protein>
<reference evidence="2" key="1">
    <citation type="submission" date="2019-08" db="EMBL/GenBank/DDBJ databases">
        <authorList>
            <person name="Kucharzyk K."/>
            <person name="Murdoch R.W."/>
            <person name="Higgins S."/>
            <person name="Loffler F."/>
        </authorList>
    </citation>
    <scope>NUCLEOTIDE SEQUENCE</scope>
</reference>
<keyword evidence="1" id="KW-1133">Transmembrane helix</keyword>
<gene>
    <name evidence="2" type="ORF">SDC9_103161</name>
</gene>
<name>A0A645ATF2_9ZZZZ</name>
<comment type="caution">
    <text evidence="2">The sequence shown here is derived from an EMBL/GenBank/DDBJ whole genome shotgun (WGS) entry which is preliminary data.</text>
</comment>
<evidence type="ECO:0000313" key="2">
    <source>
        <dbReference type="EMBL" id="MPM56359.1"/>
    </source>
</evidence>
<dbReference type="AlphaFoldDB" id="A0A645ATF2"/>
<feature type="transmembrane region" description="Helical" evidence="1">
    <location>
        <begin position="43"/>
        <end position="69"/>
    </location>
</feature>
<organism evidence="2">
    <name type="scientific">bioreactor metagenome</name>
    <dbReference type="NCBI Taxonomy" id="1076179"/>
    <lineage>
        <taxon>unclassified sequences</taxon>
        <taxon>metagenomes</taxon>
        <taxon>ecological metagenomes</taxon>
    </lineage>
</organism>
<evidence type="ECO:0000256" key="1">
    <source>
        <dbReference type="SAM" id="Phobius"/>
    </source>
</evidence>
<keyword evidence="1" id="KW-0812">Transmembrane</keyword>
<proteinExistence type="predicted"/>
<keyword evidence="1" id="KW-0472">Membrane</keyword>